<dbReference type="RefSeq" id="XP_003172881.1">
    <property type="nucleotide sequence ID" value="XM_003172833.1"/>
</dbReference>
<organism evidence="3">
    <name type="scientific">Arthroderma gypseum (strain ATCC MYA-4604 / CBS 118893)</name>
    <name type="common">Microsporum gypseum</name>
    <dbReference type="NCBI Taxonomy" id="535722"/>
    <lineage>
        <taxon>Eukaryota</taxon>
        <taxon>Fungi</taxon>
        <taxon>Dikarya</taxon>
        <taxon>Ascomycota</taxon>
        <taxon>Pezizomycotina</taxon>
        <taxon>Eurotiomycetes</taxon>
        <taxon>Eurotiomycetidae</taxon>
        <taxon>Onygenales</taxon>
        <taxon>Arthrodermataceae</taxon>
        <taxon>Nannizzia</taxon>
    </lineage>
</organism>
<protein>
    <submittedName>
        <fullName evidence="2">Uncharacterized protein</fullName>
    </submittedName>
</protein>
<proteinExistence type="predicted"/>
<dbReference type="AlphaFoldDB" id="E4UW22"/>
<sequence>MLVNKPEAENPRSRNRSTPKSEAESDKSQIVRPGSKMPVRPSSRPVLPARDKVPPAISLRTKKVLENTVKHLRTSLYPLNTPTQPKDPFVHSSPQAKAHGVTPVLSRREDRGLRCTKLSSN</sequence>
<dbReference type="OrthoDB" id="10622338at2759"/>
<feature type="compositionally biased region" description="Basic and acidic residues" evidence="1">
    <location>
        <begin position="1"/>
        <end position="12"/>
    </location>
</feature>
<evidence type="ECO:0000256" key="1">
    <source>
        <dbReference type="SAM" id="MobiDB-lite"/>
    </source>
</evidence>
<evidence type="ECO:0000313" key="3">
    <source>
        <dbReference type="Proteomes" id="UP000002669"/>
    </source>
</evidence>
<dbReference type="InParanoid" id="E4UW22"/>
<accession>E4UW22</accession>
<dbReference type="HOGENOM" id="CLU_2037501_0_0_1"/>
<feature type="compositionally biased region" description="Basic and acidic residues" evidence="1">
    <location>
        <begin position="19"/>
        <end position="29"/>
    </location>
</feature>
<dbReference type="Proteomes" id="UP000002669">
    <property type="component" value="Unassembled WGS sequence"/>
</dbReference>
<feature type="region of interest" description="Disordered" evidence="1">
    <location>
        <begin position="1"/>
        <end position="53"/>
    </location>
</feature>
<reference evidence="3" key="1">
    <citation type="journal article" date="2012" name="MBio">
        <title>Comparative genome analysis of Trichophyton rubrum and related dermatophytes reveals candidate genes involved in infection.</title>
        <authorList>
            <person name="Martinez D.A."/>
            <person name="Oliver B.G."/>
            <person name="Graeser Y."/>
            <person name="Goldberg J.M."/>
            <person name="Li W."/>
            <person name="Martinez-Rossi N.M."/>
            <person name="Monod M."/>
            <person name="Shelest E."/>
            <person name="Barton R.C."/>
            <person name="Birch E."/>
            <person name="Brakhage A.A."/>
            <person name="Chen Z."/>
            <person name="Gurr S.J."/>
            <person name="Heiman D."/>
            <person name="Heitman J."/>
            <person name="Kosti I."/>
            <person name="Rossi A."/>
            <person name="Saif S."/>
            <person name="Samalova M."/>
            <person name="Saunders C.W."/>
            <person name="Shea T."/>
            <person name="Summerbell R.C."/>
            <person name="Xu J."/>
            <person name="Young S."/>
            <person name="Zeng Q."/>
            <person name="Birren B.W."/>
            <person name="Cuomo C.A."/>
            <person name="White T.C."/>
        </authorList>
    </citation>
    <scope>NUCLEOTIDE SEQUENCE [LARGE SCALE GENOMIC DNA]</scope>
    <source>
        <strain evidence="3">ATCC MYA-4604 / CBS 118893</strain>
    </source>
</reference>
<gene>
    <name evidence="2" type="ORF">MGYG_05463</name>
</gene>
<feature type="region of interest" description="Disordered" evidence="1">
    <location>
        <begin position="77"/>
        <end position="121"/>
    </location>
</feature>
<dbReference type="EMBL" id="DS989825">
    <property type="protein sequence ID" value="EFR02470.1"/>
    <property type="molecule type" value="Genomic_DNA"/>
</dbReference>
<dbReference type="GeneID" id="10028157"/>
<evidence type="ECO:0000313" key="2">
    <source>
        <dbReference type="EMBL" id="EFR02470.1"/>
    </source>
</evidence>
<dbReference type="VEuPathDB" id="FungiDB:MGYG_05463"/>
<keyword evidence="3" id="KW-1185">Reference proteome</keyword>
<name>E4UW22_ARTGP</name>